<name>A0ABD2J6E7_HETSC</name>
<dbReference type="Gene3D" id="3.40.220.10">
    <property type="entry name" value="Leucine Aminopeptidase, subunit E, domain 1"/>
    <property type="match status" value="1"/>
</dbReference>
<keyword evidence="1" id="KW-0347">Helicase</keyword>
<reference evidence="5 6" key="1">
    <citation type="submission" date="2024-10" db="EMBL/GenBank/DDBJ databases">
        <authorList>
            <person name="Kim D."/>
        </authorList>
    </citation>
    <scope>NUCLEOTIDE SEQUENCE [LARGE SCALE GENOMIC DNA]</scope>
    <source>
        <strain evidence="5">Taebaek</strain>
    </source>
</reference>
<keyword evidence="1" id="KW-0547">Nucleotide-binding</keyword>
<dbReference type="SUPFAM" id="SSF54001">
    <property type="entry name" value="Cysteine proteinases"/>
    <property type="match status" value="1"/>
</dbReference>
<feature type="compositionally biased region" description="Polar residues" evidence="2">
    <location>
        <begin position="913"/>
        <end position="927"/>
    </location>
</feature>
<dbReference type="GO" id="GO:0016787">
    <property type="term" value="F:hydrolase activity"/>
    <property type="evidence" value="ECO:0007669"/>
    <property type="project" value="UniProtKB-KW"/>
</dbReference>
<dbReference type="InterPro" id="IPR027417">
    <property type="entry name" value="P-loop_NTPase"/>
</dbReference>
<keyword evidence="1" id="KW-0234">DNA repair</keyword>
<dbReference type="Pfam" id="PF05970">
    <property type="entry name" value="PIF1"/>
    <property type="match status" value="1"/>
</dbReference>
<dbReference type="Gene3D" id="3.40.50.300">
    <property type="entry name" value="P-loop containing nucleotide triphosphate hydrolases"/>
    <property type="match status" value="1"/>
</dbReference>
<dbReference type="SUPFAM" id="SSF52949">
    <property type="entry name" value="Macro domain-like"/>
    <property type="match status" value="1"/>
</dbReference>
<feature type="region of interest" description="Disordered" evidence="2">
    <location>
        <begin position="2570"/>
        <end position="2600"/>
    </location>
</feature>
<feature type="compositionally biased region" description="Polar residues" evidence="2">
    <location>
        <begin position="957"/>
        <end position="971"/>
    </location>
</feature>
<comment type="caution">
    <text evidence="5">The sequence shown here is derived from an EMBL/GenBank/DDBJ whole genome shotgun (WGS) entry which is preliminary data.</text>
</comment>
<dbReference type="GO" id="GO:0043139">
    <property type="term" value="F:5'-3' DNA helicase activity"/>
    <property type="evidence" value="ECO:0007669"/>
    <property type="project" value="UniProtKB-EC"/>
</dbReference>
<dbReference type="GO" id="GO:0006310">
    <property type="term" value="P:DNA recombination"/>
    <property type="evidence" value="ECO:0007669"/>
    <property type="project" value="UniProtKB-KW"/>
</dbReference>
<keyword evidence="6" id="KW-1185">Reference proteome</keyword>
<comment type="cofactor">
    <cofactor evidence="1">
        <name>Mg(2+)</name>
        <dbReference type="ChEBI" id="CHEBI:18420"/>
    </cofactor>
</comment>
<dbReference type="Pfam" id="PF21530">
    <property type="entry name" value="Pif1_2B_dom"/>
    <property type="match status" value="1"/>
</dbReference>
<dbReference type="GO" id="GO:0005524">
    <property type="term" value="F:ATP binding"/>
    <property type="evidence" value="ECO:0007669"/>
    <property type="project" value="UniProtKB-KW"/>
</dbReference>
<dbReference type="Proteomes" id="UP001620645">
    <property type="component" value="Unassembled WGS sequence"/>
</dbReference>
<dbReference type="PANTHER" id="PTHR10492">
    <property type="match status" value="1"/>
</dbReference>
<dbReference type="InterPro" id="IPR002589">
    <property type="entry name" value="Macro_dom"/>
</dbReference>
<dbReference type="InterPro" id="IPR003323">
    <property type="entry name" value="OTU_dom"/>
</dbReference>
<dbReference type="InterPro" id="IPR038765">
    <property type="entry name" value="Papain-like_cys_pep_sf"/>
</dbReference>
<feature type="region of interest" description="Disordered" evidence="2">
    <location>
        <begin position="533"/>
        <end position="565"/>
    </location>
</feature>
<evidence type="ECO:0000256" key="1">
    <source>
        <dbReference type="RuleBase" id="RU363044"/>
    </source>
</evidence>
<dbReference type="GO" id="GO:0006281">
    <property type="term" value="P:DNA repair"/>
    <property type="evidence" value="ECO:0007669"/>
    <property type="project" value="UniProtKB-KW"/>
</dbReference>
<keyword evidence="1" id="KW-0233">DNA recombination</keyword>
<dbReference type="InterPro" id="IPR010285">
    <property type="entry name" value="DNA_helicase_pif1-like_DEAD"/>
</dbReference>
<dbReference type="InterPro" id="IPR043472">
    <property type="entry name" value="Macro_dom-like"/>
</dbReference>
<dbReference type="InterPro" id="IPR025476">
    <property type="entry name" value="Helitron_helicase-like"/>
</dbReference>
<evidence type="ECO:0000313" key="6">
    <source>
        <dbReference type="Proteomes" id="UP001620645"/>
    </source>
</evidence>
<keyword evidence="1" id="KW-0067">ATP-binding</keyword>
<dbReference type="InterPro" id="IPR049163">
    <property type="entry name" value="Pif1-like_2B_dom"/>
</dbReference>
<dbReference type="PANTHER" id="PTHR10492:SF57">
    <property type="entry name" value="ATP-DEPENDENT DNA HELICASE"/>
    <property type="match status" value="1"/>
</dbReference>
<dbReference type="PROSITE" id="PS50802">
    <property type="entry name" value="OTU"/>
    <property type="match status" value="1"/>
</dbReference>
<feature type="region of interest" description="Disordered" evidence="2">
    <location>
        <begin position="645"/>
        <end position="676"/>
    </location>
</feature>
<evidence type="ECO:0000313" key="5">
    <source>
        <dbReference type="EMBL" id="KAL3085823.1"/>
    </source>
</evidence>
<gene>
    <name evidence="5" type="ORF">niasHS_008119</name>
</gene>
<feature type="domain" description="Macro" evidence="4">
    <location>
        <begin position="2622"/>
        <end position="2825"/>
    </location>
</feature>
<dbReference type="Pfam" id="PF14214">
    <property type="entry name" value="Helitron_like_N"/>
    <property type="match status" value="1"/>
</dbReference>
<feature type="compositionally biased region" description="Basic and acidic residues" evidence="2">
    <location>
        <begin position="536"/>
        <end position="545"/>
    </location>
</feature>
<evidence type="ECO:0000256" key="2">
    <source>
        <dbReference type="SAM" id="MobiDB-lite"/>
    </source>
</evidence>
<feature type="compositionally biased region" description="Low complexity" evidence="2">
    <location>
        <begin position="546"/>
        <end position="557"/>
    </location>
</feature>
<accession>A0ABD2J6E7</accession>
<feature type="domain" description="OTU" evidence="3">
    <location>
        <begin position="2868"/>
        <end position="3017"/>
    </location>
</feature>
<dbReference type="EC" id="5.6.2.3" evidence="1"/>
<organism evidence="5 6">
    <name type="scientific">Heterodera schachtii</name>
    <name type="common">Sugarbeet cyst nematode worm</name>
    <name type="synonym">Tylenchus schachtii</name>
    <dbReference type="NCBI Taxonomy" id="97005"/>
    <lineage>
        <taxon>Eukaryota</taxon>
        <taxon>Metazoa</taxon>
        <taxon>Ecdysozoa</taxon>
        <taxon>Nematoda</taxon>
        <taxon>Chromadorea</taxon>
        <taxon>Rhabditida</taxon>
        <taxon>Tylenchina</taxon>
        <taxon>Tylenchomorpha</taxon>
        <taxon>Tylenchoidea</taxon>
        <taxon>Heteroderidae</taxon>
        <taxon>Heteroderinae</taxon>
        <taxon>Heterodera</taxon>
    </lineage>
</organism>
<proteinExistence type="inferred from homology"/>
<dbReference type="Pfam" id="PF01661">
    <property type="entry name" value="Macro"/>
    <property type="match status" value="1"/>
</dbReference>
<comment type="catalytic activity">
    <reaction evidence="1">
        <text>ATP + H2O = ADP + phosphate + H(+)</text>
        <dbReference type="Rhea" id="RHEA:13065"/>
        <dbReference type="ChEBI" id="CHEBI:15377"/>
        <dbReference type="ChEBI" id="CHEBI:15378"/>
        <dbReference type="ChEBI" id="CHEBI:30616"/>
        <dbReference type="ChEBI" id="CHEBI:43474"/>
        <dbReference type="ChEBI" id="CHEBI:456216"/>
        <dbReference type="EC" id="5.6.2.3"/>
    </reaction>
</comment>
<feature type="region of interest" description="Disordered" evidence="2">
    <location>
        <begin position="449"/>
        <end position="478"/>
    </location>
</feature>
<dbReference type="Gene3D" id="3.90.70.80">
    <property type="match status" value="1"/>
</dbReference>
<sequence>MCNNNLKYTYFTAKFVPAPVSATGFIGPARRFARARSPTPTGVRVAASPVRKYRPKDILAPANLPKDIDLGIFNKPISGRIWSEDCQKWAAGAKENLAHSRGVGIAVQVPKPWPVAEEDGWTGVSIPGCDEKSPVVKPAVAEPRKPKKQTLPKVVPDKCQPWLCNNDGRPIPGLAPVEKASLPVAPLRHVLTDMPRPKNVYHTIVKGKAVTASKLLELSKTDKPRVPIGYAPIAGAGKPALQNRPVLNAVPKPVLREPSEEMFVVGRKAIPKSAMEKAQKMPDVVKKVPTVRRRRTVWNSSSVSFVVPCFYVLQQYIKATTPAVASFAPATKSSSSLSYAQALKKPLPSKPRAMCASAPAIANKPRFEAPRISAEPNWQLFVGTGSRRNNITTTPNAPMMPLLQKTYAEAARTLKEATTKPLSATARKPRQFFLGDFIISKGVTGTTKAHQNALTTAEAAPKRQRGGGRDSSRSATPMKNEEQHAFLLDCFQRSPTQKEEAFKALKLKFGKNTVPPQAYGRWWSNFLKGQHTLKQRGSESERSQSARESVSSAQSVQLEEQHQTPQEFVAAGDPTGYSDLLRTPNEQQHAFLLDYFQRSPTQKEEAFKALKNQFTKTVSPRTYGRWWKNFCDGKLTLSQRGRRFERSQSVESVPPAQAEQHQAPQELEAAGDPTGDNELISAAVRQKELDEGFDTTPSSKQSRSSRRIQKSNKCVFCSIPVNEADGYAMLNCGHSCHFDKPFAECYAEVPFKKCKVKSCKKFKKDFCKECRSNLGIGVYETGCYCMDASASVCHADELETKLKETGGKCPDCGTQHPAFCILCQRLFKLQANGLRQSKVFLPCCDSYTHFECWYSPALKQSCPSKCTKPWQGVQDMHYHQICDVENAAPLRAVQKPRGIIGGRPLKNAKAASPTESISSTVDMTTAAASDVPDNESQALTDSHLMPPPSLAPRRSMRLSSRQPSITSNWSSPVATKPIAPVTHCCGTIKSAHFGYGCGSKKANHLPSYYNSLRDQAQHNCPHCKALLLPSEATGPTAYSKCCAKGRVNLADRYKALRTRPAELDNILQNPAAQYKGWRESLYRHVLRYNNNLAFGNINITRSEERIDHHRIVKCNNMINYMLWDFNPPDGGKPHLHGQLFTIPPADARTRLGEISNEHSLNVQLMEALYSVLLANHKLAVVYETAAETYRQLPEEDRVQFRMLLVDTNQRGTERKLNENDAPAPDNLHFADRANLKHIHPGRLETETEAGSRLVAQIFLDCGANVMPPSVYDVVLTGRERTKIVYMKWWNRNIDPANFPLIFSFGQFGYEYGTKLALRQNEHFDSTYKQIRDKNNNLLDAAEDLGEGEEFLGSEIEQQLHRRDNISRSQWFRYMAHIRGPNANWRDGHWLWDWRTLAQLYTITFNNRMEAQKVQYMKQLQGRRRLVLPNSILNWLSALRDNKGYKGEIGRVYMTDEHFRGSRQYYQREYANCMTICREVGKPDLLITLTMDPECDELEEMLPTDPDGHRQQWYDRPDVICRLFVDKFKELRRDLTVKEVMGPVRGWFYSLEHQKRGLPHVHFALILDWDRIRSGGLINTPEDYIEQYISAEIPDNPLGRSSEVLLKRELYKTLRMKHIHTCSARREAILVRQCLQRTRVPAYRRRPPAPDDRAAAQNPDQYGRDFQYKDKSGKLIRVDNRYVVPFNAFLTSKYKAHINTEFVAGEGCTKYLCKYVMKGADMAFIQVKGGPDARQKVDYDEYHQIRLARYITSMEAILSIWGIKLVGRSHEVDELDVHGPSGHRIAVEQGFKDEDENMNAICEAAQAEEERRQKGEERVTQLTAYFAFNDANPPIGLSYANCYKKLRYDRAKKQWKLYVDAPVPKFCRLKTVSPSNRELLAIRLLLLVVPDPKGWESLRTVNGNIFPTFVAAAENRGLLTDEDLWMKTIDDAFRTKKSIRQRIRWLAVFFATANLACPCKILDKVLVHADKWLVKTSVAKASPEEQKQYVLHAMEWFLLANGITPGLEPREDGTYESACEHIGLPRPQGLVLSKEIFMKLAFFRDDALNEHLHEDFLPDGQRRGTMRLDYYQKYVSGPKPNEEQQKLIDDVHAALEHVQQVIDGQCPDFLPDIQRLFMVTGEGGAGKTFTYNKIIAHAKSEGINFLPMASTGIAAELLYEGQTVHKRLCRLKQVDSSTSPNVDNESNFANMLRNIHGILIDEISMQHRDVLEFVDRLLRSVATQQFKDLPFAGKVVIIGGDWKQLAPVIPGGAEREQLEASVKNSQLFADFTTVRLRANHRLRPGQQHYRAFLKRIGIGALNNMENRVKLPSMMVQPSRCALIDEIFPAELLSKPLESWQQLSERAILCPLNRDTLQLNETIMDRLTTDERVYYAVTLPVVDKTGEADLENIAADANHENLCRMTPPGIPEHILRVRVGAVMMITRNISLEEGLCNGTRVQVMELFDNIIRCRILTGTHVGNEHDLHAARFVFGGDPKAPHEGPIKCERIQYPLRPGSVMTINKSQGQTLARVGVLLDTSQCFSHGQLYVALSRVRDSDNIRVCTTRSDRRVKNVVIRELLDEEEEEMALAALPDDPNDPFPRHPPADSEPDDDKPFVMPNESVFKTPTQFARAQHSKTTPIELKNTVSKQHLDKLTVVKGDITKQQIWMIVNAANADLVKGGGVDDAIHRACSPRQNELQQLLKTKILSNGCPIADGGVVDTPAFGGLANNVKYILHAVGPKVSAALNDHHCRSLAKCYTNALDHLASMHMDIANPQPRSIAFPSISTGAFNFPRGKAAQIAISTILNWLADQPQSAPATDETLVFTPTSHLTFSMDRLQFDMTSHSTSPPATKKKQSDEFELMELETVPGPSTNRPAQVSSNVSRQVRIQNVVGDGSCFFRAIVFVIVGQDSEEYAANLRAHLYTTLRHIVEEPNCYPRGWFASRQAFLNIIEGLLLEETVTFDEYIKKRLRPRDWASAYDAIIAASLLQRTIVVVTPRVAIGQAREGISFFNTRYLHRLEIFFPDGQHLDMPHDFPDAQLRNFTARMADQQRQVVDPIIIWYNSTNHFQTILLPSMPPASRFEIDIVTSSELPASLHLYVHNTYVHGCHAHVPVAATARTSRHAPFVSCYCTNNLGGAHLTLLPLEGLGCGQSKLNCACPQSG</sequence>
<dbReference type="PROSITE" id="PS51154">
    <property type="entry name" value="MACRO"/>
    <property type="match status" value="1"/>
</dbReference>
<keyword evidence="1" id="KW-0378">Hydrolase</keyword>
<evidence type="ECO:0000259" key="3">
    <source>
        <dbReference type="PROSITE" id="PS50802"/>
    </source>
</evidence>
<dbReference type="SUPFAM" id="SSF52540">
    <property type="entry name" value="P-loop containing nucleoside triphosphate hydrolases"/>
    <property type="match status" value="2"/>
</dbReference>
<dbReference type="CDD" id="cd18809">
    <property type="entry name" value="SF1_C_RecD"/>
    <property type="match status" value="1"/>
</dbReference>
<feature type="compositionally biased region" description="Low complexity" evidence="2">
    <location>
        <begin position="654"/>
        <end position="670"/>
    </location>
</feature>
<protein>
    <recommendedName>
        <fullName evidence="1">ATP-dependent DNA helicase</fullName>
        <ecNumber evidence="1">5.6.2.3</ecNumber>
    </recommendedName>
</protein>
<comment type="similarity">
    <text evidence="1">Belongs to the helicase family.</text>
</comment>
<evidence type="ECO:0000259" key="4">
    <source>
        <dbReference type="PROSITE" id="PS51154"/>
    </source>
</evidence>
<feature type="region of interest" description="Disordered" evidence="2">
    <location>
        <begin position="904"/>
        <end position="971"/>
    </location>
</feature>
<dbReference type="EMBL" id="JBICCN010000220">
    <property type="protein sequence ID" value="KAL3085823.1"/>
    <property type="molecule type" value="Genomic_DNA"/>
</dbReference>
<dbReference type="SMART" id="SM00506">
    <property type="entry name" value="A1pp"/>
    <property type="match status" value="1"/>
</dbReference>
<keyword evidence="1" id="KW-0227">DNA damage</keyword>